<evidence type="ECO:0000313" key="1">
    <source>
        <dbReference type="EMBL" id="GFR03586.1"/>
    </source>
</evidence>
<dbReference type="EMBL" id="BMAO01035430">
    <property type="protein sequence ID" value="GFR03586.1"/>
    <property type="molecule type" value="Genomic_DNA"/>
</dbReference>
<evidence type="ECO:0000313" key="2">
    <source>
        <dbReference type="Proteomes" id="UP000887116"/>
    </source>
</evidence>
<dbReference type="Proteomes" id="UP000887116">
    <property type="component" value="Unassembled WGS sequence"/>
</dbReference>
<feature type="non-terminal residue" evidence="1">
    <location>
        <position position="1"/>
    </location>
</feature>
<name>A0A8X6GF38_TRICU</name>
<protein>
    <submittedName>
        <fullName evidence="1">Uncharacterized protein</fullName>
    </submittedName>
</protein>
<dbReference type="AlphaFoldDB" id="A0A8X6GF38"/>
<comment type="caution">
    <text evidence="1">The sequence shown here is derived from an EMBL/GenBank/DDBJ whole genome shotgun (WGS) entry which is preliminary data.</text>
</comment>
<dbReference type="OrthoDB" id="6433119at2759"/>
<organism evidence="1 2">
    <name type="scientific">Trichonephila clavata</name>
    <name type="common">Joro spider</name>
    <name type="synonym">Nephila clavata</name>
    <dbReference type="NCBI Taxonomy" id="2740835"/>
    <lineage>
        <taxon>Eukaryota</taxon>
        <taxon>Metazoa</taxon>
        <taxon>Ecdysozoa</taxon>
        <taxon>Arthropoda</taxon>
        <taxon>Chelicerata</taxon>
        <taxon>Arachnida</taxon>
        <taxon>Araneae</taxon>
        <taxon>Araneomorphae</taxon>
        <taxon>Entelegynae</taxon>
        <taxon>Araneoidea</taxon>
        <taxon>Nephilidae</taxon>
        <taxon>Trichonephila</taxon>
    </lineage>
</organism>
<reference evidence="1" key="1">
    <citation type="submission" date="2020-07" db="EMBL/GenBank/DDBJ databases">
        <title>Multicomponent nature underlies the extraordinary mechanical properties of spider dragline silk.</title>
        <authorList>
            <person name="Kono N."/>
            <person name="Nakamura H."/>
            <person name="Mori M."/>
            <person name="Yoshida Y."/>
            <person name="Ohtoshi R."/>
            <person name="Malay A.D."/>
            <person name="Moran D.A.P."/>
            <person name="Tomita M."/>
            <person name="Numata K."/>
            <person name="Arakawa K."/>
        </authorList>
    </citation>
    <scope>NUCLEOTIDE SEQUENCE</scope>
</reference>
<keyword evidence="2" id="KW-1185">Reference proteome</keyword>
<accession>A0A8X6GF38</accession>
<gene>
    <name evidence="1" type="primary">AVEN_123574_1</name>
    <name evidence="1" type="ORF">TNCT_641511</name>
</gene>
<sequence length="129" mass="14780">MKKRPPANADGWYDCLRKQVCECNLPDRYAECFDYMTQETRDWWFDRINECGVVSLEYGSFRVISNAFCSIDPDEAKGCYEDVNKQFMERVKQAASGALGPEENAAMEAARKCIEPNISFCIAFPDNCM</sequence>
<proteinExistence type="predicted"/>